<gene>
    <name evidence="3" type="ORF">V3851_11750</name>
</gene>
<evidence type="ECO:0000256" key="1">
    <source>
        <dbReference type="SAM" id="MobiDB-lite"/>
    </source>
</evidence>
<proteinExistence type="predicted"/>
<keyword evidence="2" id="KW-1133">Transmembrane helix</keyword>
<evidence type="ECO:0000256" key="2">
    <source>
        <dbReference type="SAM" id="Phobius"/>
    </source>
</evidence>
<name>A0ABU7VS00_9BACL</name>
<keyword evidence="2" id="KW-0472">Membrane</keyword>
<keyword evidence="4" id="KW-1185">Reference proteome</keyword>
<evidence type="ECO:0000313" key="4">
    <source>
        <dbReference type="Proteomes" id="UP001306950"/>
    </source>
</evidence>
<dbReference type="Proteomes" id="UP001306950">
    <property type="component" value="Unassembled WGS sequence"/>
</dbReference>
<evidence type="ECO:0000313" key="3">
    <source>
        <dbReference type="EMBL" id="MEF2966506.1"/>
    </source>
</evidence>
<protein>
    <submittedName>
        <fullName evidence="3">Uncharacterized protein</fullName>
    </submittedName>
</protein>
<feature type="compositionally biased region" description="Low complexity" evidence="1">
    <location>
        <begin position="110"/>
        <end position="122"/>
    </location>
</feature>
<comment type="caution">
    <text evidence="3">The sequence shown here is derived from an EMBL/GenBank/DDBJ whole genome shotgun (WGS) entry which is preliminary data.</text>
</comment>
<keyword evidence="2" id="KW-0812">Transmembrane</keyword>
<dbReference type="RefSeq" id="WP_331846730.1">
    <property type="nucleotide sequence ID" value="NZ_JAZHPZ010000005.1"/>
</dbReference>
<sequence>MKWRWLGGLAKLAVTVVTVSMLTILTAGYVVNTYIQSLLGSFNLPITGQAPTLGGMVKGMLGFGGGNETDRNGNAASKSGDDPAKTVAEQGTAETTEPGVADADNGSGETTDNGLDGAAAADGTGGSGSEEETPPEDALAVMGGGISSGGASSGGQEALGQDREVIVTPDEMVAKKDGLSDQEKEKVFAMLMSKLPSEEMQKMTEAMEDGLTEAEMIEIEQILSKYLSKTEYADILKILKS</sequence>
<feature type="transmembrane region" description="Helical" evidence="2">
    <location>
        <begin position="12"/>
        <end position="31"/>
    </location>
</feature>
<accession>A0ABU7VS00</accession>
<feature type="region of interest" description="Disordered" evidence="1">
    <location>
        <begin position="64"/>
        <end position="158"/>
    </location>
</feature>
<reference evidence="3 4" key="1">
    <citation type="submission" date="2024-02" db="EMBL/GenBank/DDBJ databases">
        <title>A nitrogen-fixing paenibacillus bacterium.</title>
        <authorList>
            <person name="Zhang W.L."/>
            <person name="Chen S.F."/>
        </authorList>
    </citation>
    <scope>NUCLEOTIDE SEQUENCE [LARGE SCALE GENOMIC DNA]</scope>
    <source>
        <strain evidence="3 4">M1</strain>
    </source>
</reference>
<feature type="compositionally biased region" description="Gly residues" evidence="1">
    <location>
        <begin position="142"/>
        <end position="153"/>
    </location>
</feature>
<dbReference type="EMBL" id="JAZHPZ010000005">
    <property type="protein sequence ID" value="MEF2966506.1"/>
    <property type="molecule type" value="Genomic_DNA"/>
</dbReference>
<organism evidence="3 4">
    <name type="scientific">Paenibacillus haidiansis</name>
    <dbReference type="NCBI Taxonomy" id="1574488"/>
    <lineage>
        <taxon>Bacteria</taxon>
        <taxon>Bacillati</taxon>
        <taxon>Bacillota</taxon>
        <taxon>Bacilli</taxon>
        <taxon>Bacillales</taxon>
        <taxon>Paenibacillaceae</taxon>
        <taxon>Paenibacillus</taxon>
    </lineage>
</organism>